<protein>
    <submittedName>
        <fullName evidence="4">Uncharacterized protein</fullName>
    </submittedName>
</protein>
<keyword evidence="2" id="KW-0677">Repeat</keyword>
<dbReference type="Gene3D" id="3.80.10.10">
    <property type="entry name" value="Ribonuclease Inhibitor"/>
    <property type="match status" value="1"/>
</dbReference>
<organism evidence="4 5">
    <name type="scientific">Hemibagrus guttatus</name>
    <dbReference type="NCBI Taxonomy" id="175788"/>
    <lineage>
        <taxon>Eukaryota</taxon>
        <taxon>Metazoa</taxon>
        <taxon>Chordata</taxon>
        <taxon>Craniata</taxon>
        <taxon>Vertebrata</taxon>
        <taxon>Euteleostomi</taxon>
        <taxon>Actinopterygii</taxon>
        <taxon>Neopterygii</taxon>
        <taxon>Teleostei</taxon>
        <taxon>Ostariophysi</taxon>
        <taxon>Siluriformes</taxon>
        <taxon>Bagridae</taxon>
        <taxon>Hemibagrus</taxon>
    </lineage>
</organism>
<proteinExistence type="predicted"/>
<evidence type="ECO:0000313" key="4">
    <source>
        <dbReference type="EMBL" id="KAK3542940.1"/>
    </source>
</evidence>
<keyword evidence="1" id="KW-0433">Leucine-rich repeat</keyword>
<feature type="region of interest" description="Disordered" evidence="3">
    <location>
        <begin position="36"/>
        <end position="61"/>
    </location>
</feature>
<evidence type="ECO:0000256" key="2">
    <source>
        <dbReference type="ARBA" id="ARBA00022737"/>
    </source>
</evidence>
<evidence type="ECO:0000256" key="1">
    <source>
        <dbReference type="ARBA" id="ARBA00022614"/>
    </source>
</evidence>
<reference evidence="4" key="1">
    <citation type="submission" date="2023-06" db="EMBL/GenBank/DDBJ databases">
        <title>Male Hemibagrus guttatus genome.</title>
        <authorList>
            <person name="Bian C."/>
        </authorList>
    </citation>
    <scope>NUCLEOTIDE SEQUENCE</scope>
    <source>
        <strain evidence="4">Male_cb2023</strain>
        <tissue evidence="4">Muscle</tissue>
    </source>
</reference>
<evidence type="ECO:0000256" key="3">
    <source>
        <dbReference type="SAM" id="MobiDB-lite"/>
    </source>
</evidence>
<keyword evidence="5" id="KW-1185">Reference proteome</keyword>
<dbReference type="InterPro" id="IPR032675">
    <property type="entry name" value="LRR_dom_sf"/>
</dbReference>
<gene>
    <name evidence="4" type="ORF">QTP70_007291</name>
</gene>
<dbReference type="AlphaFoldDB" id="A0AAE0V8D6"/>
<feature type="region of interest" description="Disordered" evidence="3">
    <location>
        <begin position="1"/>
        <end position="20"/>
    </location>
</feature>
<name>A0AAE0V8D6_9TELE</name>
<dbReference type="Proteomes" id="UP001274896">
    <property type="component" value="Unassembled WGS sequence"/>
</dbReference>
<dbReference type="Pfam" id="PF12799">
    <property type="entry name" value="LRR_4"/>
    <property type="match status" value="1"/>
</dbReference>
<dbReference type="InterPro" id="IPR025875">
    <property type="entry name" value="Leu-rich_rpt_4"/>
</dbReference>
<accession>A0AAE0V8D6</accession>
<dbReference type="InterPro" id="IPR001611">
    <property type="entry name" value="Leu-rich_rpt"/>
</dbReference>
<dbReference type="SUPFAM" id="SSF52058">
    <property type="entry name" value="L domain-like"/>
    <property type="match status" value="1"/>
</dbReference>
<dbReference type="PROSITE" id="PS51450">
    <property type="entry name" value="LRR"/>
    <property type="match status" value="1"/>
</dbReference>
<comment type="caution">
    <text evidence="4">The sequence shown here is derived from an EMBL/GenBank/DDBJ whole genome shotgun (WGS) entry which is preliminary data.</text>
</comment>
<feature type="compositionally biased region" description="Basic and acidic residues" evidence="3">
    <location>
        <begin position="36"/>
        <end position="46"/>
    </location>
</feature>
<evidence type="ECO:0000313" key="5">
    <source>
        <dbReference type="Proteomes" id="UP001274896"/>
    </source>
</evidence>
<dbReference type="EMBL" id="JAUCMX010000006">
    <property type="protein sequence ID" value="KAK3542940.1"/>
    <property type="molecule type" value="Genomic_DNA"/>
</dbReference>
<sequence>MSSEDIQLLRRPRPPKHSPSHCMIAETALTQVHAENRTGRRKEWSDHGIPSSPPSFLPAETPTMPHVNSFPSRPRRIIPKTRILAFLRDDPRYAPPPPEFLIDFLKPTQAESEPVHTSQPQKEVIQHLSRWNYRKFINHFLSELHDGQQSEVARKLMSCEQFPRLERRIPQWQIKSVVLSFQGSVRSHATSLAPLSPSEHAVVDCLKKGGSILNLKVCELTKLEVLKLRGNPIKKIPADIEKLINLKTLVVSFCKLTALPSQ</sequence>
<feature type="compositionally biased region" description="Basic residues" evidence="3">
    <location>
        <begin position="10"/>
        <end position="19"/>
    </location>
</feature>